<dbReference type="AlphaFoldDB" id="A0A6A5HC01"/>
<dbReference type="CTD" id="78774071"/>
<dbReference type="EMBL" id="WUAV01000002">
    <property type="protein sequence ID" value="KAF1765328.1"/>
    <property type="molecule type" value="Genomic_DNA"/>
</dbReference>
<dbReference type="KEGG" id="crq:GCK72_005280"/>
<name>A0A6A5HC01_CAERE</name>
<reference evidence="2 3" key="1">
    <citation type="submission" date="2019-12" db="EMBL/GenBank/DDBJ databases">
        <title>Chromosome-level assembly of the Caenorhabditis remanei genome.</title>
        <authorList>
            <person name="Teterina A.A."/>
            <person name="Willis J.H."/>
            <person name="Phillips P.C."/>
        </authorList>
    </citation>
    <scope>NUCLEOTIDE SEQUENCE [LARGE SCALE GENOMIC DNA]</scope>
    <source>
        <strain evidence="2 3">PX506</strain>
        <tissue evidence="2">Whole organism</tissue>
    </source>
</reference>
<feature type="compositionally biased region" description="Polar residues" evidence="1">
    <location>
        <begin position="62"/>
        <end position="74"/>
    </location>
</feature>
<evidence type="ECO:0000313" key="3">
    <source>
        <dbReference type="Proteomes" id="UP000483820"/>
    </source>
</evidence>
<feature type="region of interest" description="Disordered" evidence="1">
    <location>
        <begin position="58"/>
        <end position="81"/>
    </location>
</feature>
<comment type="caution">
    <text evidence="2">The sequence shown here is derived from an EMBL/GenBank/DDBJ whole genome shotgun (WGS) entry which is preliminary data.</text>
</comment>
<dbReference type="GeneID" id="78774071"/>
<dbReference type="Proteomes" id="UP000483820">
    <property type="component" value="Chromosome II"/>
</dbReference>
<organism evidence="2 3">
    <name type="scientific">Caenorhabditis remanei</name>
    <name type="common">Caenorhabditis vulgaris</name>
    <dbReference type="NCBI Taxonomy" id="31234"/>
    <lineage>
        <taxon>Eukaryota</taxon>
        <taxon>Metazoa</taxon>
        <taxon>Ecdysozoa</taxon>
        <taxon>Nematoda</taxon>
        <taxon>Chromadorea</taxon>
        <taxon>Rhabditida</taxon>
        <taxon>Rhabditina</taxon>
        <taxon>Rhabditomorpha</taxon>
        <taxon>Rhabditoidea</taxon>
        <taxon>Rhabditidae</taxon>
        <taxon>Peloderinae</taxon>
        <taxon>Caenorhabditis</taxon>
    </lineage>
</organism>
<evidence type="ECO:0000256" key="1">
    <source>
        <dbReference type="SAM" id="MobiDB-lite"/>
    </source>
</evidence>
<evidence type="ECO:0000313" key="2">
    <source>
        <dbReference type="EMBL" id="KAF1765328.1"/>
    </source>
</evidence>
<accession>A0A6A5HC01</accession>
<gene>
    <name evidence="2" type="ORF">GCK72_005280</name>
</gene>
<proteinExistence type="predicted"/>
<protein>
    <submittedName>
        <fullName evidence="2">Uncharacterized protein</fullName>
    </submittedName>
</protein>
<dbReference type="RefSeq" id="XP_053589309.1">
    <property type="nucleotide sequence ID" value="XM_053725115.1"/>
</dbReference>
<sequence length="81" mass="8725">MKKIDPPLSQLGTQNIDYCSNGALRPNLTKVCPLLPNLTKVCALFPNRTKVCALFDGRSANKDPSSGSVISSAEATPYWEA</sequence>